<dbReference type="Proteomes" id="UP000029781">
    <property type="component" value="Segment"/>
</dbReference>
<protein>
    <submittedName>
        <fullName evidence="1">Uncharacterized protein</fullName>
    </submittedName>
</protein>
<organismHost>
    <name type="scientific">Cafeteria roenbergensis</name>
    <name type="common">Marine flagellate</name>
    <dbReference type="NCBI Taxonomy" id="33653"/>
</organismHost>
<dbReference type="EMBL" id="GU244497">
    <property type="protein sequence ID" value="ADO67090.1"/>
    <property type="molecule type" value="Genomic_DNA"/>
</dbReference>
<reference evidence="1 2" key="1">
    <citation type="journal article" date="2010" name="Proc. Natl. Acad. Sci. U.S.A.">
        <title>Giant virus with a remarkable complement of genes infects marine zooplankton.</title>
        <authorList>
            <person name="Fischer M.G."/>
            <person name="Allen M.J."/>
            <person name="Wilson W.H."/>
            <person name="Suttle C.A."/>
        </authorList>
    </citation>
    <scope>NUCLEOTIDE SEQUENCE [LARGE SCALE GENOMIC DNA]</scope>
    <source>
        <strain evidence="1 2">BV-PW1</strain>
    </source>
</reference>
<accession>E3T4H7</accession>
<organism evidence="1 2">
    <name type="scientific">Cafeteria roenbergensis virus (strain BV-PW1)</name>
    <name type="common">CroV</name>
    <dbReference type="NCBI Taxonomy" id="693272"/>
    <lineage>
        <taxon>Viruses</taxon>
        <taxon>Varidnaviria</taxon>
        <taxon>Bamfordvirae</taxon>
        <taxon>Nucleocytoviricota</taxon>
        <taxon>Megaviricetes</taxon>
        <taxon>Imitervirales</taxon>
        <taxon>Mimiviridae</taxon>
        <taxon>Aliimimivirinae</taxon>
        <taxon>Rheavirus</taxon>
        <taxon>Rheavirus sinusmexicani</taxon>
    </lineage>
</organism>
<gene>
    <name evidence="1" type="ORF">crov057</name>
</gene>
<dbReference type="GeneID" id="9887459"/>
<dbReference type="RefSeq" id="YP_003969689.1">
    <property type="nucleotide sequence ID" value="NC_014637.1"/>
</dbReference>
<name>E3T4H7_CROVB</name>
<evidence type="ECO:0000313" key="2">
    <source>
        <dbReference type="Proteomes" id="UP000029781"/>
    </source>
</evidence>
<sequence>MKLFVKLIEPFTFIVVDIELIIKKCKKNITIELLNKNKITMYYIPVYTKIGIKLEKIIFPIVGKINNNKCLFYFNYIYTNTNIQNNINLYPEYFYSQIYQNLNLNLDLNLDYYHQDLITDLKILYTNEIILEDFLLKIFQVSLKFKNIMFRHLETNEVIPKSLIDIYQTKLNIMYGGQYFDNLEKLQNSRSNTTEFKYLNGVKHPEGTTSIFMEKSKSNLINFYYNFDFEDLISKYLYNITKLEFNKLNNLTQIYNNFNRYNLSNFQLILFILSNNLTIKSNNSYYSTILNLSKDILNTTNFITIEDVNKNDIINLKVFLNKYPKFKELFFRKSIEKINFTLDYSKKNIDSNLFLLLTIFENDTFLENQNLFVNFKPKLKQQFEILFFKKLNNSNEKYYRDYTIRLFTKKYLLLSSIDKEEFNLYNLFRNYFYNSKWNNIVTNFYLLNFIEKYNNILLFHGKINNVILPNNHFKDLINVIKNKFRVIEFIDSYISIYNFVLFNQTDLELILENYYSLSNLQLKNISKIIYLSKFINNNNYNSENYKNFISLCFHNSNLILTNNNFNLKIKEYLPKTELNYGKIVRDIRNYNAPNTNTLTHFEENIILKNLYLKYRKKYSKYKAKYFLEKYKNNKNFHIKPLKILKKTD</sequence>
<proteinExistence type="predicted"/>
<keyword evidence="2" id="KW-1185">Reference proteome</keyword>
<evidence type="ECO:0000313" key="1">
    <source>
        <dbReference type="EMBL" id="ADO67090.1"/>
    </source>
</evidence>
<dbReference type="KEGG" id="vg:9887459"/>